<dbReference type="SUPFAM" id="SSF89372">
    <property type="entry name" value="Fucose-specific lectin"/>
    <property type="match status" value="1"/>
</dbReference>
<evidence type="ECO:0000313" key="2">
    <source>
        <dbReference type="Proteomes" id="UP000343317"/>
    </source>
</evidence>
<proteinExistence type="predicted"/>
<sequence length="347" mass="37654">MGKFSLIQKNITSSSIYVFFQHADSPSNPAYIVFDSDLGMWSDPVILTTMSLHDQENGVYNSDPRAVYWNNKIYLFGRGPDQHVLAMIFDGTTWSDPVTLGDLSCNAITPIVWNNSLYIFYAGHDIGNGTPLSCSQYDENLNPNTPDGNAGGYWVSKNDCTSYPIAPHSVSRNIPAIWSVFNKNGVGYIAQFDGNNLYDGQGLSQDCNPSFGPSTIPVGDNNQVVAYKGSGANGGLYMLQLIFTDSAEWYVQEPPILIDGINISTAPWGILLDGDGSTTANFAIFYAETAENVDVAPRLKMAIIDCNGTDIDGSGTNDKYTYTLSAIQNIDIPVAPTNCSPFALPIP</sequence>
<evidence type="ECO:0000313" key="1">
    <source>
        <dbReference type="EMBL" id="VVE46075.1"/>
    </source>
</evidence>
<keyword evidence="2" id="KW-1185">Reference proteome</keyword>
<gene>
    <name evidence="1" type="ORF">PHO31112_04413</name>
</gene>
<name>A0A5E4YCN1_9BURK</name>
<protein>
    <submittedName>
        <fullName evidence="1">Uncharacterized protein</fullName>
    </submittedName>
</protein>
<accession>A0A5E4YCN1</accession>
<dbReference type="Proteomes" id="UP000343317">
    <property type="component" value="Unassembled WGS sequence"/>
</dbReference>
<organism evidence="1 2">
    <name type="scientific">Pandoraea horticolens</name>
    <dbReference type="NCBI Taxonomy" id="2508298"/>
    <lineage>
        <taxon>Bacteria</taxon>
        <taxon>Pseudomonadati</taxon>
        <taxon>Pseudomonadota</taxon>
        <taxon>Betaproteobacteria</taxon>
        <taxon>Burkholderiales</taxon>
        <taxon>Burkholderiaceae</taxon>
        <taxon>Pandoraea</taxon>
    </lineage>
</organism>
<dbReference type="RefSeq" id="WP_150623020.1">
    <property type="nucleotide sequence ID" value="NZ_CABPSM010000016.1"/>
</dbReference>
<dbReference type="AlphaFoldDB" id="A0A5E4YCN1"/>
<dbReference type="EMBL" id="CABPSM010000016">
    <property type="protein sequence ID" value="VVE46075.1"/>
    <property type="molecule type" value="Genomic_DNA"/>
</dbReference>
<reference evidence="1 2" key="1">
    <citation type="submission" date="2019-08" db="EMBL/GenBank/DDBJ databases">
        <authorList>
            <person name="Peeters C."/>
        </authorList>
    </citation>
    <scope>NUCLEOTIDE SEQUENCE [LARGE SCALE GENOMIC DNA]</scope>
    <source>
        <strain evidence="1 2">LMG 31112</strain>
    </source>
</reference>
<dbReference type="Gene3D" id="2.120.10.70">
    <property type="entry name" value="Fucose-specific lectin"/>
    <property type="match status" value="1"/>
</dbReference>